<accession>A0A7W6D4U4</accession>
<evidence type="ECO:0000313" key="2">
    <source>
        <dbReference type="EMBL" id="MBB3976763.1"/>
    </source>
</evidence>
<keyword evidence="1" id="KW-1133">Transmembrane helix</keyword>
<reference evidence="2 3" key="1">
    <citation type="submission" date="2020-08" db="EMBL/GenBank/DDBJ databases">
        <title>Genomic Encyclopedia of Type Strains, Phase IV (KMG-IV): sequencing the most valuable type-strain genomes for metagenomic binning, comparative biology and taxonomic classification.</title>
        <authorList>
            <person name="Goeker M."/>
        </authorList>
    </citation>
    <scope>NUCLEOTIDE SEQUENCE [LARGE SCALE GENOMIC DNA]</scope>
    <source>
        <strain evidence="2 3">DSM 100211</strain>
    </source>
</reference>
<dbReference type="EMBL" id="JACIEE010000004">
    <property type="protein sequence ID" value="MBB3976763.1"/>
    <property type="molecule type" value="Genomic_DNA"/>
</dbReference>
<dbReference type="Proteomes" id="UP000574761">
    <property type="component" value="Unassembled WGS sequence"/>
</dbReference>
<protein>
    <recommendedName>
        <fullName evidence="4">DUF2125 domain-containing protein</fullName>
    </recommendedName>
</protein>
<evidence type="ECO:0008006" key="4">
    <source>
        <dbReference type="Google" id="ProtNLM"/>
    </source>
</evidence>
<name>A0A7W6D4U4_9HYPH</name>
<keyword evidence="1" id="KW-0472">Membrane</keyword>
<dbReference type="RefSeq" id="WP_183802838.1">
    <property type="nucleotide sequence ID" value="NZ_JACIEE010000004.1"/>
</dbReference>
<keyword evidence="3" id="KW-1185">Reference proteome</keyword>
<keyword evidence="1" id="KW-0812">Transmembrane</keyword>
<dbReference type="Pfam" id="PF09898">
    <property type="entry name" value="DUF2125"/>
    <property type="match status" value="1"/>
</dbReference>
<feature type="transmembrane region" description="Helical" evidence="1">
    <location>
        <begin position="16"/>
        <end position="36"/>
    </location>
</feature>
<evidence type="ECO:0000313" key="3">
    <source>
        <dbReference type="Proteomes" id="UP000574761"/>
    </source>
</evidence>
<dbReference type="AlphaFoldDB" id="A0A7W6D4U4"/>
<comment type="caution">
    <text evidence="2">The sequence shown here is derived from an EMBL/GenBank/DDBJ whole genome shotgun (WGS) entry which is preliminary data.</text>
</comment>
<organism evidence="2 3">
    <name type="scientific">Mycoplana azooxidifex</name>
    <dbReference type="NCBI Taxonomy" id="1636188"/>
    <lineage>
        <taxon>Bacteria</taxon>
        <taxon>Pseudomonadati</taxon>
        <taxon>Pseudomonadota</taxon>
        <taxon>Alphaproteobacteria</taxon>
        <taxon>Hyphomicrobiales</taxon>
        <taxon>Rhizobiaceae</taxon>
        <taxon>Mycoplana</taxon>
    </lineage>
</organism>
<gene>
    <name evidence="2" type="ORF">GGQ64_001963</name>
</gene>
<dbReference type="InterPro" id="IPR018666">
    <property type="entry name" value="DUF2125"/>
</dbReference>
<evidence type="ECO:0000256" key="1">
    <source>
        <dbReference type="SAM" id="Phobius"/>
    </source>
</evidence>
<proteinExistence type="predicted"/>
<sequence length="331" mass="34580">MTSTNGAATSGSARRFWLLGIGVAVVVALYTAAWFYGADRLKAIVRGQLSDASVAVACTGLDVRGYPFRIGVFCDSLGLDDSRTGTSASFGALRSAAQVYRPGHAILELDGPAQIRVAPEMSLVADWDLLHASVVAGTVGLERVSVAYDALRGTFTPGMGRTGLTFTVRHGEVHTRENGDALDAALSLHGLDLKVADTAVPSLDATLDLSIEGAAGWLASGPPEDAPRGTKGELRRFGLDFGGGNTATLSGRYEIDDQGLLSGRFELKVNGIDTARDLVKRAYPEVADTADSVTETIRALSGGSDDASVRLKVDDGVVYLGFIPIAAIPPL</sequence>